<reference evidence="1 2" key="1">
    <citation type="submission" date="2023-01" db="EMBL/GenBank/DDBJ databases">
        <authorList>
            <person name="Whitehead M."/>
        </authorList>
    </citation>
    <scope>NUCLEOTIDE SEQUENCE [LARGE SCALE GENOMIC DNA]</scope>
</reference>
<comment type="caution">
    <text evidence="1">The sequence shown here is derived from an EMBL/GenBank/DDBJ whole genome shotgun (WGS) entry which is preliminary data.</text>
</comment>
<name>A0AAV0VMJ0_9HEMI</name>
<gene>
    <name evidence="1" type="ORF">MEUPH1_LOCUS1556</name>
</gene>
<sequence length="78" mass="8774">MFCGCYYQYRLMELKAASTSCLKSSHKHRSRTPATDTRQKLPNSVLECTGPVLPLTTTDMFSCYAETAGILRELTSFD</sequence>
<evidence type="ECO:0000313" key="1">
    <source>
        <dbReference type="EMBL" id="CAI6344422.1"/>
    </source>
</evidence>
<evidence type="ECO:0000313" key="2">
    <source>
        <dbReference type="Proteomes" id="UP001160148"/>
    </source>
</evidence>
<dbReference type="EMBL" id="CARXXK010000001">
    <property type="protein sequence ID" value="CAI6344422.1"/>
    <property type="molecule type" value="Genomic_DNA"/>
</dbReference>
<accession>A0AAV0VMJ0</accession>
<dbReference type="AlphaFoldDB" id="A0AAV0VMJ0"/>
<proteinExistence type="predicted"/>
<organism evidence="1 2">
    <name type="scientific">Macrosiphum euphorbiae</name>
    <name type="common">potato aphid</name>
    <dbReference type="NCBI Taxonomy" id="13131"/>
    <lineage>
        <taxon>Eukaryota</taxon>
        <taxon>Metazoa</taxon>
        <taxon>Ecdysozoa</taxon>
        <taxon>Arthropoda</taxon>
        <taxon>Hexapoda</taxon>
        <taxon>Insecta</taxon>
        <taxon>Pterygota</taxon>
        <taxon>Neoptera</taxon>
        <taxon>Paraneoptera</taxon>
        <taxon>Hemiptera</taxon>
        <taxon>Sternorrhyncha</taxon>
        <taxon>Aphidomorpha</taxon>
        <taxon>Aphidoidea</taxon>
        <taxon>Aphididae</taxon>
        <taxon>Macrosiphini</taxon>
        <taxon>Macrosiphum</taxon>
    </lineage>
</organism>
<protein>
    <submittedName>
        <fullName evidence="1">Uncharacterized protein</fullName>
    </submittedName>
</protein>
<keyword evidence="2" id="KW-1185">Reference proteome</keyword>
<dbReference type="Proteomes" id="UP001160148">
    <property type="component" value="Unassembled WGS sequence"/>
</dbReference>